<evidence type="ECO:0000256" key="2">
    <source>
        <dbReference type="ARBA" id="ARBA00022448"/>
    </source>
</evidence>
<dbReference type="InterPro" id="IPR002898">
    <property type="entry name" value="MotA_ExbB_proton_chnl"/>
</dbReference>
<evidence type="ECO:0000256" key="8">
    <source>
        <dbReference type="RuleBase" id="RU004057"/>
    </source>
</evidence>
<evidence type="ECO:0000256" key="1">
    <source>
        <dbReference type="ARBA" id="ARBA00004651"/>
    </source>
</evidence>
<keyword evidence="4 9" id="KW-0812">Transmembrane</keyword>
<evidence type="ECO:0000256" key="9">
    <source>
        <dbReference type="SAM" id="Phobius"/>
    </source>
</evidence>
<gene>
    <name evidence="11" type="ORF">HKN21_03825</name>
</gene>
<comment type="caution">
    <text evidence="11">The sequence shown here is derived from an EMBL/GenBank/DDBJ whole genome shotgun (WGS) entry which is preliminary data.</text>
</comment>
<accession>A0A7Y2E600</accession>
<evidence type="ECO:0000256" key="6">
    <source>
        <dbReference type="ARBA" id="ARBA00022989"/>
    </source>
</evidence>
<dbReference type="Proteomes" id="UP000547674">
    <property type="component" value="Unassembled WGS sequence"/>
</dbReference>
<dbReference type="AlphaFoldDB" id="A0A7Y2E600"/>
<keyword evidence="3" id="KW-1003">Cell membrane</keyword>
<feature type="domain" description="MotA/TolQ/ExbB proton channel" evidence="10">
    <location>
        <begin position="69"/>
        <end position="189"/>
    </location>
</feature>
<protein>
    <submittedName>
        <fullName evidence="11">MotA/TolQ/ExbB proton channel family protein</fullName>
    </submittedName>
</protein>
<keyword evidence="2 8" id="KW-0813">Transport</keyword>
<dbReference type="EMBL" id="JABDJR010000144">
    <property type="protein sequence ID" value="NNF05864.1"/>
    <property type="molecule type" value="Genomic_DNA"/>
</dbReference>
<keyword evidence="5 8" id="KW-0653">Protein transport</keyword>
<evidence type="ECO:0000256" key="5">
    <source>
        <dbReference type="ARBA" id="ARBA00022927"/>
    </source>
</evidence>
<dbReference type="GO" id="GO:0017038">
    <property type="term" value="P:protein import"/>
    <property type="evidence" value="ECO:0007669"/>
    <property type="project" value="TreeGrafter"/>
</dbReference>
<dbReference type="PANTHER" id="PTHR30625:SF15">
    <property type="entry name" value="BIOPOLYMER TRANSPORT PROTEIN EXBB"/>
    <property type="match status" value="1"/>
</dbReference>
<feature type="transmembrane region" description="Helical" evidence="9">
    <location>
        <begin position="155"/>
        <end position="181"/>
    </location>
</feature>
<evidence type="ECO:0000256" key="7">
    <source>
        <dbReference type="ARBA" id="ARBA00023136"/>
    </source>
</evidence>
<organism evidence="11 12">
    <name type="scientific">Eiseniibacteriota bacterium</name>
    <dbReference type="NCBI Taxonomy" id="2212470"/>
    <lineage>
        <taxon>Bacteria</taxon>
        <taxon>Candidatus Eiseniibacteriota</taxon>
    </lineage>
</organism>
<evidence type="ECO:0000313" key="11">
    <source>
        <dbReference type="EMBL" id="NNF05864.1"/>
    </source>
</evidence>
<feature type="transmembrane region" description="Helical" evidence="9">
    <location>
        <begin position="12"/>
        <end position="33"/>
    </location>
</feature>
<keyword evidence="7 9" id="KW-0472">Membrane</keyword>
<reference evidence="11 12" key="1">
    <citation type="submission" date="2020-03" db="EMBL/GenBank/DDBJ databases">
        <title>Metabolic flexibility allows generalist bacteria to become dominant in a frequently disturbed ecosystem.</title>
        <authorList>
            <person name="Chen Y.-J."/>
            <person name="Leung P.M."/>
            <person name="Bay S.K."/>
            <person name="Hugenholtz P."/>
            <person name="Kessler A.J."/>
            <person name="Shelley G."/>
            <person name="Waite D.W."/>
            <person name="Cook P.L."/>
            <person name="Greening C."/>
        </authorList>
    </citation>
    <scope>NUCLEOTIDE SEQUENCE [LARGE SCALE GENOMIC DNA]</scope>
    <source>
        <strain evidence="11">SS_bin_28</strain>
    </source>
</reference>
<evidence type="ECO:0000259" key="10">
    <source>
        <dbReference type="Pfam" id="PF01618"/>
    </source>
</evidence>
<comment type="similarity">
    <text evidence="8">Belongs to the exbB/tolQ family.</text>
</comment>
<dbReference type="PANTHER" id="PTHR30625">
    <property type="entry name" value="PROTEIN TOLQ"/>
    <property type="match status" value="1"/>
</dbReference>
<evidence type="ECO:0000256" key="3">
    <source>
        <dbReference type="ARBA" id="ARBA00022475"/>
    </source>
</evidence>
<keyword evidence="6 9" id="KW-1133">Transmembrane helix</keyword>
<feature type="transmembrane region" description="Helical" evidence="9">
    <location>
        <begin position="111"/>
        <end position="135"/>
    </location>
</feature>
<dbReference type="InterPro" id="IPR050790">
    <property type="entry name" value="ExbB/TolQ_transport"/>
</dbReference>
<proteinExistence type="inferred from homology"/>
<evidence type="ECO:0000256" key="4">
    <source>
        <dbReference type="ARBA" id="ARBA00022692"/>
    </source>
</evidence>
<dbReference type="Pfam" id="PF01618">
    <property type="entry name" value="MotA_ExbB"/>
    <property type="match status" value="1"/>
</dbReference>
<evidence type="ECO:0000313" key="12">
    <source>
        <dbReference type="Proteomes" id="UP000547674"/>
    </source>
</evidence>
<name>A0A7Y2E600_UNCEI</name>
<dbReference type="GO" id="GO:0005886">
    <property type="term" value="C:plasma membrane"/>
    <property type="evidence" value="ECO:0007669"/>
    <property type="project" value="UniProtKB-SubCell"/>
</dbReference>
<comment type="subcellular location">
    <subcellularLocation>
        <location evidence="1">Cell membrane</location>
        <topology evidence="1">Multi-pass membrane protein</topology>
    </subcellularLocation>
    <subcellularLocation>
        <location evidence="8">Membrane</location>
        <topology evidence="8">Multi-pass membrane protein</topology>
    </subcellularLocation>
</comment>
<sequence>MALQSLLQQGGPVMVVLFGMSIVGLAIVLFKIVQFAKLSLNSRGFIDTSLELLEAGKTKEAKAALAGQKHPVARVMESALDAGLDPLMDRESTDAEVGRIGSREVQNMESLLRGLSTIANLSPLLGLLGTVLGMIEAFMDMEGAGAKVDPSVLSGGIWEALLTTAVGLAIAIPSMGAYLFFEGVVDRAKGLMKDSAVRVLGLCRQQQSWKKNVAEVKQRGV</sequence>